<feature type="domain" description="Mammalian cell entry C-terminal" evidence="2">
    <location>
        <begin position="122"/>
        <end position="241"/>
    </location>
</feature>
<dbReference type="GO" id="GO:0005576">
    <property type="term" value="C:extracellular region"/>
    <property type="evidence" value="ECO:0007669"/>
    <property type="project" value="TreeGrafter"/>
</dbReference>
<dbReference type="GO" id="GO:0051701">
    <property type="term" value="P:biological process involved in interaction with host"/>
    <property type="evidence" value="ECO:0007669"/>
    <property type="project" value="TreeGrafter"/>
</dbReference>
<evidence type="ECO:0000313" key="3">
    <source>
        <dbReference type="EMBL" id="OXR41567.1"/>
    </source>
</evidence>
<feature type="domain" description="Mce/MlaD" evidence="1">
    <location>
        <begin position="38"/>
        <end position="112"/>
    </location>
</feature>
<proteinExistence type="predicted"/>
<protein>
    <submittedName>
        <fullName evidence="3">Uncharacterized protein</fullName>
    </submittedName>
</protein>
<dbReference type="InterPro" id="IPR024516">
    <property type="entry name" value="Mce_C"/>
</dbReference>
<accession>A0A231GY73</accession>
<dbReference type="InterPro" id="IPR003399">
    <property type="entry name" value="Mce/MlaD"/>
</dbReference>
<dbReference type="EMBL" id="NGAF01000019">
    <property type="protein sequence ID" value="OXR41567.1"/>
    <property type="molecule type" value="Genomic_DNA"/>
</dbReference>
<dbReference type="PANTHER" id="PTHR33371">
    <property type="entry name" value="INTERMEMBRANE PHOSPHOLIPID TRANSPORT SYSTEM BINDING PROTEIN MLAD-RELATED"/>
    <property type="match status" value="1"/>
</dbReference>
<gene>
    <name evidence="3" type="ORF">B7C42_06460</name>
</gene>
<keyword evidence="4" id="KW-1185">Reference proteome</keyword>
<dbReference type="Proteomes" id="UP000215506">
    <property type="component" value="Unassembled WGS sequence"/>
</dbReference>
<dbReference type="AlphaFoldDB" id="A0A231GY73"/>
<sequence>MRSVASIAWRMVAFALAMAGLLAVVVQAIQRPVADADVTYTAVFTDANGLKTGDDVRMFGVAVGKVESISLDRDYRARVRFTVQPRHPVYLTSTVAIRFQTLIGQRYIDVRQPNSPGAAQPPGVDIPTARTLGSFDITALFNGLQPVLAELSPAAVNHFAETILAVLDGGGSGLGPALDSIERVSSYVKDRQSVLAVLVANLRQVADRIDGRAQNAIVLLDGIDHVFGALEQKLDGLVDFVVTAPSVLTPIDSLAATLGLTPGDNPDLAQAVHTAFPDPHAAADVLARLPGLLQSLDAVVPRTGQEVNRTCSHGNADVPGALAILLNGTRISVCKR</sequence>
<evidence type="ECO:0000313" key="4">
    <source>
        <dbReference type="Proteomes" id="UP000215506"/>
    </source>
</evidence>
<comment type="caution">
    <text evidence="3">The sequence shown here is derived from an EMBL/GenBank/DDBJ whole genome shotgun (WGS) entry which is preliminary data.</text>
</comment>
<organism evidence="3 4">
    <name type="scientific">Nocardia cerradoensis</name>
    <dbReference type="NCBI Taxonomy" id="85688"/>
    <lineage>
        <taxon>Bacteria</taxon>
        <taxon>Bacillati</taxon>
        <taxon>Actinomycetota</taxon>
        <taxon>Actinomycetes</taxon>
        <taxon>Mycobacteriales</taxon>
        <taxon>Nocardiaceae</taxon>
        <taxon>Nocardia</taxon>
    </lineage>
</organism>
<reference evidence="3 4" key="1">
    <citation type="submission" date="2017-07" db="EMBL/GenBank/DDBJ databases">
        <title>First draft Genome Sequence of Nocardia cerradoensis isolated from human infection.</title>
        <authorList>
            <person name="Carrasco G."/>
        </authorList>
    </citation>
    <scope>NUCLEOTIDE SEQUENCE [LARGE SCALE GENOMIC DNA]</scope>
    <source>
        <strain evidence="3 4">CNM20130759</strain>
    </source>
</reference>
<dbReference type="RefSeq" id="WP_039780895.1">
    <property type="nucleotide sequence ID" value="NZ_JAAXOR010000001.1"/>
</dbReference>
<dbReference type="InterPro" id="IPR052336">
    <property type="entry name" value="MlaD_Phospholipid_Transporter"/>
</dbReference>
<name>A0A231GY73_9NOCA</name>
<evidence type="ECO:0000259" key="1">
    <source>
        <dbReference type="Pfam" id="PF02470"/>
    </source>
</evidence>
<dbReference type="Pfam" id="PF11887">
    <property type="entry name" value="Mce4_CUP1"/>
    <property type="match status" value="1"/>
</dbReference>
<dbReference type="Pfam" id="PF02470">
    <property type="entry name" value="MlaD"/>
    <property type="match status" value="1"/>
</dbReference>
<evidence type="ECO:0000259" key="2">
    <source>
        <dbReference type="Pfam" id="PF11887"/>
    </source>
</evidence>
<dbReference type="PANTHER" id="PTHR33371:SF17">
    <property type="entry name" value="MCE-FAMILY PROTEIN MCE1B"/>
    <property type="match status" value="1"/>
</dbReference>